<dbReference type="GO" id="GO:0006571">
    <property type="term" value="P:tyrosine biosynthetic process"/>
    <property type="evidence" value="ECO:0007669"/>
    <property type="project" value="InterPro"/>
</dbReference>
<keyword evidence="1" id="KW-0560">Oxidoreductase</keyword>
<gene>
    <name evidence="3" type="ORF">LPB144_07540</name>
</gene>
<dbReference type="InterPro" id="IPR008927">
    <property type="entry name" value="6-PGluconate_DH-like_C_sf"/>
</dbReference>
<dbReference type="Gene3D" id="1.10.3660.10">
    <property type="entry name" value="6-phosphogluconate dehydrogenase C-terminal like domain"/>
    <property type="match status" value="1"/>
</dbReference>
<dbReference type="InterPro" id="IPR050812">
    <property type="entry name" value="Preph/Arog_dehydrog"/>
</dbReference>
<dbReference type="RefSeq" id="WP_072552914.1">
    <property type="nucleotide sequence ID" value="NZ_CP018153.1"/>
</dbReference>
<dbReference type="InterPro" id="IPR003099">
    <property type="entry name" value="Prephen_DH"/>
</dbReference>
<dbReference type="GO" id="GO:0004665">
    <property type="term" value="F:prephenate dehydrogenase (NADP+) activity"/>
    <property type="evidence" value="ECO:0007669"/>
    <property type="project" value="InterPro"/>
</dbReference>
<evidence type="ECO:0000313" key="3">
    <source>
        <dbReference type="EMBL" id="APG60268.1"/>
    </source>
</evidence>
<dbReference type="PANTHER" id="PTHR21363">
    <property type="entry name" value="PREPHENATE DEHYDROGENASE"/>
    <property type="match status" value="1"/>
</dbReference>
<keyword evidence="4" id="KW-1185">Reference proteome</keyword>
<feature type="domain" description="Prephenate/arogenate dehydrogenase" evidence="2">
    <location>
        <begin position="1"/>
        <end position="286"/>
    </location>
</feature>
<dbReference type="KEGG" id="grl:LPB144_07540"/>
<organism evidence="3 4">
    <name type="scientific">Christiangramia salexigens</name>
    <dbReference type="NCBI Taxonomy" id="1913577"/>
    <lineage>
        <taxon>Bacteria</taxon>
        <taxon>Pseudomonadati</taxon>
        <taxon>Bacteroidota</taxon>
        <taxon>Flavobacteriia</taxon>
        <taxon>Flavobacteriales</taxon>
        <taxon>Flavobacteriaceae</taxon>
        <taxon>Christiangramia</taxon>
    </lineage>
</organism>
<dbReference type="STRING" id="1913577.LPB144_07540"/>
<dbReference type="NCBIfam" id="NF006307">
    <property type="entry name" value="PRK08507.1"/>
    <property type="match status" value="1"/>
</dbReference>
<dbReference type="PROSITE" id="PS51176">
    <property type="entry name" value="PDH_ADH"/>
    <property type="match status" value="1"/>
</dbReference>
<dbReference type="Pfam" id="PF02153">
    <property type="entry name" value="PDH_N"/>
    <property type="match status" value="1"/>
</dbReference>
<proteinExistence type="predicted"/>
<reference evidence="3 4" key="1">
    <citation type="submission" date="2016-11" db="EMBL/GenBank/DDBJ databases">
        <title>Gramella sp. LPB0144 isolated from marine environment.</title>
        <authorList>
            <person name="Kim E."/>
            <person name="Yi H."/>
        </authorList>
    </citation>
    <scope>NUCLEOTIDE SEQUENCE [LARGE SCALE GENOMIC DNA]</scope>
    <source>
        <strain evidence="3 4">LPB0144</strain>
    </source>
</reference>
<dbReference type="Pfam" id="PF20463">
    <property type="entry name" value="PDH_C"/>
    <property type="match status" value="1"/>
</dbReference>
<evidence type="ECO:0000313" key="4">
    <source>
        <dbReference type="Proteomes" id="UP000182510"/>
    </source>
</evidence>
<evidence type="ECO:0000256" key="1">
    <source>
        <dbReference type="ARBA" id="ARBA00023002"/>
    </source>
</evidence>
<dbReference type="InterPro" id="IPR046826">
    <property type="entry name" value="PDH_N"/>
</dbReference>
<dbReference type="SUPFAM" id="SSF48179">
    <property type="entry name" value="6-phosphogluconate dehydrogenase C-terminal domain-like"/>
    <property type="match status" value="1"/>
</dbReference>
<dbReference type="OrthoDB" id="9802008at2"/>
<dbReference type="PANTHER" id="PTHR21363:SF0">
    <property type="entry name" value="PREPHENATE DEHYDROGENASE [NADP(+)]"/>
    <property type="match status" value="1"/>
</dbReference>
<dbReference type="Proteomes" id="UP000182510">
    <property type="component" value="Chromosome"/>
</dbReference>
<dbReference type="AlphaFoldDB" id="A0A1L3J553"/>
<name>A0A1L3J553_9FLAO</name>
<dbReference type="Gene3D" id="3.40.50.720">
    <property type="entry name" value="NAD(P)-binding Rossmann-like Domain"/>
    <property type="match status" value="1"/>
</dbReference>
<dbReference type="InterPro" id="IPR046825">
    <property type="entry name" value="PDH_C"/>
</dbReference>
<sequence>MKVFIIGTGLIGGSFANDLRSAFSDVEIYGVDEKEHHLEEALVEGFIDHKAELSDLKVADVVYLAIPVDASIKVLPKVLDIVSDDCLVTDAGSTKEQLCNSIADHPKRRNYLAGHPIAGTEFSGPSAAIHGLFKYKTNIICEVEKTAFQLQEKALEIFHALGMRIRYMDPASHDRHIAYVSHLSHISSFMLGKTVLEKEKNERDIFDLAGSGFASTVRLAKSSPEMWTPIFRQNKKNVMETLDEYISNLKHFRELMEADKFDEVYSEMDKTNHIKDVLNGITKTENLKIQENGK</sequence>
<dbReference type="InterPro" id="IPR036291">
    <property type="entry name" value="NAD(P)-bd_dom_sf"/>
</dbReference>
<dbReference type="GO" id="GO:0008977">
    <property type="term" value="F:prephenate dehydrogenase (NAD+) activity"/>
    <property type="evidence" value="ECO:0007669"/>
    <property type="project" value="InterPro"/>
</dbReference>
<dbReference type="GO" id="GO:0070403">
    <property type="term" value="F:NAD+ binding"/>
    <property type="evidence" value="ECO:0007669"/>
    <property type="project" value="InterPro"/>
</dbReference>
<protein>
    <submittedName>
        <fullName evidence="3">Prephenate dehydrogenase</fullName>
    </submittedName>
</protein>
<accession>A0A1L3J553</accession>
<dbReference type="EMBL" id="CP018153">
    <property type="protein sequence ID" value="APG60268.1"/>
    <property type="molecule type" value="Genomic_DNA"/>
</dbReference>
<evidence type="ECO:0000259" key="2">
    <source>
        <dbReference type="PROSITE" id="PS51176"/>
    </source>
</evidence>
<dbReference type="SUPFAM" id="SSF51735">
    <property type="entry name" value="NAD(P)-binding Rossmann-fold domains"/>
    <property type="match status" value="1"/>
</dbReference>